<keyword evidence="2" id="KW-0472">Membrane</keyword>
<feature type="transmembrane region" description="Helical" evidence="2">
    <location>
        <begin position="45"/>
        <end position="64"/>
    </location>
</feature>
<sequence length="109" mass="11895">MVVRGEPEAVEQPRPRAVGVPQREVRATAQPRLVRQFGDDPDHRVAHLGLPLGTFLAGGSAVLGDARRQMRRPRGRQLGVTVVTQWPFDSGREVGRGGITWKGPGRVKA</sequence>
<organism evidence="3 4">
    <name type="scientific">Streptomyces erythrogriseus</name>
    <dbReference type="NCBI Taxonomy" id="284027"/>
    <lineage>
        <taxon>Bacteria</taxon>
        <taxon>Bacillati</taxon>
        <taxon>Actinomycetota</taxon>
        <taxon>Actinomycetes</taxon>
        <taxon>Kitasatosporales</taxon>
        <taxon>Streptomycetaceae</taxon>
        <taxon>Streptomyces</taxon>
        <taxon>Streptomyces griseoincarnatus group</taxon>
    </lineage>
</organism>
<evidence type="ECO:0000313" key="3">
    <source>
        <dbReference type="EMBL" id="GAA2936403.1"/>
    </source>
</evidence>
<feature type="compositionally biased region" description="Basic and acidic residues" evidence="1">
    <location>
        <begin position="1"/>
        <end position="14"/>
    </location>
</feature>
<accession>A0ABP6JKJ4</accession>
<name>A0ABP6JKJ4_9ACTN</name>
<gene>
    <name evidence="3" type="ORF">GCM10010478_42310</name>
</gene>
<dbReference type="EMBL" id="BAAAVA010000054">
    <property type="protein sequence ID" value="GAA2936403.1"/>
    <property type="molecule type" value="Genomic_DNA"/>
</dbReference>
<feature type="region of interest" description="Disordered" evidence="1">
    <location>
        <begin position="1"/>
        <end position="22"/>
    </location>
</feature>
<reference evidence="4" key="1">
    <citation type="journal article" date="2019" name="Int. J. Syst. Evol. Microbiol.">
        <title>The Global Catalogue of Microorganisms (GCM) 10K type strain sequencing project: providing services to taxonomists for standard genome sequencing and annotation.</title>
        <authorList>
            <consortium name="The Broad Institute Genomics Platform"/>
            <consortium name="The Broad Institute Genome Sequencing Center for Infectious Disease"/>
            <person name="Wu L."/>
            <person name="Ma J."/>
        </authorList>
    </citation>
    <scope>NUCLEOTIDE SEQUENCE [LARGE SCALE GENOMIC DNA]</scope>
    <source>
        <strain evidence="4">JCM 9650</strain>
    </source>
</reference>
<evidence type="ECO:0000256" key="2">
    <source>
        <dbReference type="SAM" id="Phobius"/>
    </source>
</evidence>
<proteinExistence type="predicted"/>
<keyword evidence="2" id="KW-1133">Transmembrane helix</keyword>
<evidence type="ECO:0000313" key="4">
    <source>
        <dbReference type="Proteomes" id="UP001501423"/>
    </source>
</evidence>
<protein>
    <submittedName>
        <fullName evidence="3">Uncharacterized protein</fullName>
    </submittedName>
</protein>
<keyword evidence="2" id="KW-0812">Transmembrane</keyword>
<dbReference type="Proteomes" id="UP001501423">
    <property type="component" value="Unassembled WGS sequence"/>
</dbReference>
<comment type="caution">
    <text evidence="3">The sequence shown here is derived from an EMBL/GenBank/DDBJ whole genome shotgun (WGS) entry which is preliminary data.</text>
</comment>
<keyword evidence="4" id="KW-1185">Reference proteome</keyword>
<evidence type="ECO:0000256" key="1">
    <source>
        <dbReference type="SAM" id="MobiDB-lite"/>
    </source>
</evidence>